<protein>
    <submittedName>
        <fullName evidence="3">M15 family metallopeptidase</fullName>
    </submittedName>
</protein>
<keyword evidence="4" id="KW-1185">Reference proteome</keyword>
<sequence>MEGISGITARMASLQSQVAALSPGGLVTASSVSSASTSGSPAGASGAGTSSAFSDVLAQQLGGAATTTASTTGAPDPLAALLGGTAAPAGLPATSPPVTGTPATGTTAEPAYTTTTTTSLSADGLAQLLASLAGDRSAPATAAAATTGAAAVRGVAAPTPASAPVAAPVPGAGTVDAKGVPLDLKAYGNGKVPEKQLVEIGGAGSGERLWAPAAAAFDRMSAAARADGVRLGVNDSYRSYTDQVDMAARKGLRSQGGLAAAPGTSSHGWGMAVDLQLDGRAQSWMRDNAGRYGFAETVPGEPWHWGFRPRPV</sequence>
<dbReference type="InterPro" id="IPR009045">
    <property type="entry name" value="Zn_M74/Hedgehog-like"/>
</dbReference>
<feature type="domain" description="D-alanyl-D-alanine carboxypeptidase-like core" evidence="2">
    <location>
        <begin position="209"/>
        <end position="309"/>
    </location>
</feature>
<feature type="region of interest" description="Disordered" evidence="1">
    <location>
        <begin position="90"/>
        <end position="109"/>
    </location>
</feature>
<gene>
    <name evidence="3" type="ORF">WDZ17_11535</name>
</gene>
<dbReference type="SUPFAM" id="SSF55166">
    <property type="entry name" value="Hedgehog/DD-peptidase"/>
    <property type="match status" value="1"/>
</dbReference>
<proteinExistence type="predicted"/>
<comment type="caution">
    <text evidence="3">The sequence shown here is derived from an EMBL/GenBank/DDBJ whole genome shotgun (WGS) entry which is preliminary data.</text>
</comment>
<dbReference type="Gene3D" id="3.30.1380.10">
    <property type="match status" value="1"/>
</dbReference>
<feature type="region of interest" description="Disordered" evidence="1">
    <location>
        <begin position="29"/>
        <end position="49"/>
    </location>
</feature>
<dbReference type="InterPro" id="IPR003709">
    <property type="entry name" value="VanY-like_core_dom"/>
</dbReference>
<dbReference type="Proteomes" id="UP001387100">
    <property type="component" value="Unassembled WGS sequence"/>
</dbReference>
<dbReference type="PANTHER" id="PTHR34385">
    <property type="entry name" value="D-ALANYL-D-ALANINE CARBOXYPEPTIDASE"/>
    <property type="match status" value="1"/>
</dbReference>
<dbReference type="PANTHER" id="PTHR34385:SF1">
    <property type="entry name" value="PEPTIDOGLYCAN L-ALANYL-D-GLUTAMATE ENDOPEPTIDASE CWLK"/>
    <property type="match status" value="1"/>
</dbReference>
<dbReference type="InterPro" id="IPR052179">
    <property type="entry name" value="DD-CPase-like"/>
</dbReference>
<accession>A0ABU8RLF3</accession>
<reference evidence="3 4" key="1">
    <citation type="journal article" date="2017" name="Int. J. Syst. Evol. Microbiol.">
        <title>Pseudokineococcus basanitobsidens sp. nov., isolated from volcanic rock.</title>
        <authorList>
            <person name="Lee D.W."/>
            <person name="Park M.Y."/>
            <person name="Kim J.J."/>
            <person name="Kim B.S."/>
        </authorList>
    </citation>
    <scope>NUCLEOTIDE SEQUENCE [LARGE SCALE GENOMIC DNA]</scope>
    <source>
        <strain evidence="3 4">DSM 103726</strain>
    </source>
</reference>
<organism evidence="3 4">
    <name type="scientific">Pseudokineococcus basanitobsidens</name>
    <dbReference type="NCBI Taxonomy" id="1926649"/>
    <lineage>
        <taxon>Bacteria</taxon>
        <taxon>Bacillati</taxon>
        <taxon>Actinomycetota</taxon>
        <taxon>Actinomycetes</taxon>
        <taxon>Kineosporiales</taxon>
        <taxon>Kineosporiaceae</taxon>
        <taxon>Pseudokineococcus</taxon>
    </lineage>
</organism>
<evidence type="ECO:0000256" key="1">
    <source>
        <dbReference type="SAM" id="MobiDB-lite"/>
    </source>
</evidence>
<dbReference type="EMBL" id="JBBIAA010000013">
    <property type="protein sequence ID" value="MEJ5945924.1"/>
    <property type="molecule type" value="Genomic_DNA"/>
</dbReference>
<evidence type="ECO:0000259" key="2">
    <source>
        <dbReference type="Pfam" id="PF02557"/>
    </source>
</evidence>
<evidence type="ECO:0000313" key="3">
    <source>
        <dbReference type="EMBL" id="MEJ5945924.1"/>
    </source>
</evidence>
<dbReference type="RefSeq" id="WP_339575309.1">
    <property type="nucleotide sequence ID" value="NZ_JBBIAA010000013.1"/>
</dbReference>
<name>A0ABU8RLF3_9ACTN</name>
<evidence type="ECO:0000313" key="4">
    <source>
        <dbReference type="Proteomes" id="UP001387100"/>
    </source>
</evidence>
<dbReference type="CDD" id="cd14814">
    <property type="entry name" value="Peptidase_M15"/>
    <property type="match status" value="1"/>
</dbReference>
<dbReference type="Pfam" id="PF02557">
    <property type="entry name" value="VanY"/>
    <property type="match status" value="1"/>
</dbReference>